<dbReference type="GO" id="GO:0016491">
    <property type="term" value="F:oxidoreductase activity"/>
    <property type="evidence" value="ECO:0007669"/>
    <property type="project" value="UniProtKB-KW"/>
</dbReference>
<dbReference type="InterPro" id="IPR033412">
    <property type="entry name" value="PFOR_II"/>
</dbReference>
<comment type="caution">
    <text evidence="4">The sequence shown here is derived from an EMBL/GenBank/DDBJ whole genome shotgun (WGS) entry which is preliminary data.</text>
</comment>
<feature type="domain" description="Pyruvate:ferredoxin oxidoreductase core" evidence="3">
    <location>
        <begin position="247"/>
        <end position="343"/>
    </location>
</feature>
<dbReference type="Proteomes" id="UP001144256">
    <property type="component" value="Unassembled WGS sequence"/>
</dbReference>
<dbReference type="RefSeq" id="WP_330680809.1">
    <property type="nucleotide sequence ID" value="NZ_BRLB01000019.1"/>
</dbReference>
<dbReference type="EMBL" id="BRLB01000019">
    <property type="protein sequence ID" value="GKX31579.1"/>
    <property type="molecule type" value="Genomic_DNA"/>
</dbReference>
<dbReference type="Pfam" id="PF17147">
    <property type="entry name" value="PFOR_II"/>
    <property type="match status" value="1"/>
</dbReference>
<feature type="domain" description="Pyruvate flavodoxin/ferredoxin oxidoreductase pyrimidine binding" evidence="2">
    <location>
        <begin position="14"/>
        <end position="185"/>
    </location>
</feature>
<name>A0A9W6DI63_9FIRM</name>
<dbReference type="NCBIfam" id="NF005507">
    <property type="entry name" value="PRK07119.1"/>
    <property type="match status" value="1"/>
</dbReference>
<organism evidence="4 5">
    <name type="scientific">Vallitalea longa</name>
    <dbReference type="NCBI Taxonomy" id="2936439"/>
    <lineage>
        <taxon>Bacteria</taxon>
        <taxon>Bacillati</taxon>
        <taxon>Bacillota</taxon>
        <taxon>Clostridia</taxon>
        <taxon>Lachnospirales</taxon>
        <taxon>Vallitaleaceae</taxon>
        <taxon>Vallitalea</taxon>
    </lineage>
</organism>
<evidence type="ECO:0000256" key="1">
    <source>
        <dbReference type="ARBA" id="ARBA00023002"/>
    </source>
</evidence>
<dbReference type="PANTHER" id="PTHR43088">
    <property type="entry name" value="SUBUNIT OF PYRUVATE:FLAVODOXIN OXIDOREDUCTASE-RELATED"/>
    <property type="match status" value="1"/>
</dbReference>
<evidence type="ECO:0000259" key="2">
    <source>
        <dbReference type="Pfam" id="PF01855"/>
    </source>
</evidence>
<reference evidence="4" key="1">
    <citation type="submission" date="2022-06" db="EMBL/GenBank/DDBJ databases">
        <title>Vallitalea longa sp. nov., an anaerobic bacterium isolated from marine sediment.</title>
        <authorList>
            <person name="Hirano S."/>
            <person name="Terahara T."/>
            <person name="Mori K."/>
            <person name="Hamada M."/>
            <person name="Matsumoto R."/>
            <person name="Kobayashi T."/>
        </authorList>
    </citation>
    <scope>NUCLEOTIDE SEQUENCE</scope>
    <source>
        <strain evidence="4">SH18-1</strain>
    </source>
</reference>
<dbReference type="Pfam" id="PF01855">
    <property type="entry name" value="POR_N"/>
    <property type="match status" value="1"/>
</dbReference>
<evidence type="ECO:0000259" key="3">
    <source>
        <dbReference type="Pfam" id="PF17147"/>
    </source>
</evidence>
<dbReference type="AlphaFoldDB" id="A0A9W6DI63"/>
<dbReference type="InterPro" id="IPR052368">
    <property type="entry name" value="2-oxoacid_oxidoreductase"/>
</dbReference>
<sequence length="355" mass="38867">MEKVLMKGNEAIAEAAIQAGCRYFFGYPITPQNEIPAYMAKKLPKIGGTFLQAESEVSAINMVYGAAGAGARVMTSSSSPGISLKQEGISYIAGAELPCVIVNIVRGGPGLGGIQPAQSDYFQAVKGGGHGDYHLIVYAPSTLQEMVSLTMGAFDVADLYRNPVMILGDGMLGQMMEPVEFIKPPARELPKKEWATTGCDGTRETNIINSLYIDPAELEKKVEELYKKYELIKEQEVSYEEYNCENADIIVTAYGTTSRIVKSVIEMAKEEGINVGLIRPITLWPFPYEPISKYADKDHVKVFLSVEMSKGQMIEDVKLGVNGKKDVYFYGRTGGMVPTPDDILAEIRNIMKGVQ</sequence>
<gene>
    <name evidence="4" type="ORF">SH1V18_40590</name>
</gene>
<protein>
    <submittedName>
        <fullName evidence="4">3-methyl-2-oxobutanoate dehydrogenase subunit VorB</fullName>
    </submittedName>
</protein>
<dbReference type="Gene3D" id="3.40.50.920">
    <property type="match status" value="1"/>
</dbReference>
<keyword evidence="5" id="KW-1185">Reference proteome</keyword>
<dbReference type="Gene3D" id="3.40.50.970">
    <property type="match status" value="1"/>
</dbReference>
<dbReference type="SUPFAM" id="SSF52518">
    <property type="entry name" value="Thiamin diphosphate-binding fold (THDP-binding)"/>
    <property type="match status" value="1"/>
</dbReference>
<dbReference type="InterPro" id="IPR002880">
    <property type="entry name" value="Pyrv_Fd/Flavodoxin_OxRdtase_N"/>
</dbReference>
<keyword evidence="1" id="KW-0560">Oxidoreductase</keyword>
<dbReference type="InterPro" id="IPR009014">
    <property type="entry name" value="Transketo_C/PFOR_II"/>
</dbReference>
<dbReference type="InterPro" id="IPR029061">
    <property type="entry name" value="THDP-binding"/>
</dbReference>
<evidence type="ECO:0000313" key="5">
    <source>
        <dbReference type="Proteomes" id="UP001144256"/>
    </source>
</evidence>
<proteinExistence type="predicted"/>
<evidence type="ECO:0000313" key="4">
    <source>
        <dbReference type="EMBL" id="GKX31579.1"/>
    </source>
</evidence>
<dbReference type="PANTHER" id="PTHR43088:SF1">
    <property type="entry name" value="SUBUNIT OF PYRUVATE:FLAVODOXIN OXIDOREDUCTASE"/>
    <property type="match status" value="1"/>
</dbReference>
<dbReference type="SUPFAM" id="SSF52922">
    <property type="entry name" value="TK C-terminal domain-like"/>
    <property type="match status" value="1"/>
</dbReference>
<accession>A0A9W6DI63</accession>
<dbReference type="CDD" id="cd07034">
    <property type="entry name" value="TPP_PYR_PFOR_IOR-alpha_like"/>
    <property type="match status" value="1"/>
</dbReference>